<dbReference type="RefSeq" id="WP_021740241.1">
    <property type="nucleotide sequence ID" value="NZ_CABKSU010000104.1"/>
</dbReference>
<evidence type="ECO:0000313" key="7">
    <source>
        <dbReference type="EMBL" id="CUN03984.1"/>
    </source>
</evidence>
<dbReference type="SUPFAM" id="SSF51556">
    <property type="entry name" value="Metallo-dependent hydrolases"/>
    <property type="match status" value="1"/>
</dbReference>
<dbReference type="STRING" id="39490.ERS852448_01594"/>
<dbReference type="Gene3D" id="3.20.20.140">
    <property type="entry name" value="Metal-dependent hydrolases"/>
    <property type="match status" value="1"/>
</dbReference>
<dbReference type="PANTHER" id="PTHR21240">
    <property type="entry name" value="2-AMINO-3-CARBOXYLMUCONATE-6-SEMIALDEHYDE DECARBOXYLASE"/>
    <property type="match status" value="1"/>
</dbReference>
<dbReference type="GO" id="GO:0019748">
    <property type="term" value="P:secondary metabolic process"/>
    <property type="evidence" value="ECO:0007669"/>
    <property type="project" value="TreeGrafter"/>
</dbReference>
<name>A0A173TN50_EUBRA</name>
<dbReference type="PANTHER" id="PTHR21240:SF29">
    <property type="entry name" value="AMIDOHYDROLASE-RELATED DOMAIN-CONTAINING PROTEIN"/>
    <property type="match status" value="1"/>
</dbReference>
<dbReference type="InterPro" id="IPR006680">
    <property type="entry name" value="Amidohydro-rel"/>
</dbReference>
<evidence type="ECO:0000313" key="8">
    <source>
        <dbReference type="EMBL" id="MSD15773.1"/>
    </source>
</evidence>
<dbReference type="InterPro" id="IPR032465">
    <property type="entry name" value="ACMSD"/>
</dbReference>
<evidence type="ECO:0000256" key="4">
    <source>
        <dbReference type="ARBA" id="ARBA00036832"/>
    </source>
</evidence>
<evidence type="ECO:0000256" key="2">
    <source>
        <dbReference type="ARBA" id="ARBA00022833"/>
    </source>
</evidence>
<evidence type="ECO:0000259" key="6">
    <source>
        <dbReference type="Pfam" id="PF04909"/>
    </source>
</evidence>
<dbReference type="GO" id="GO:0046872">
    <property type="term" value="F:metal ion binding"/>
    <property type="evidence" value="ECO:0007669"/>
    <property type="project" value="UniProtKB-KW"/>
</dbReference>
<dbReference type="Proteomes" id="UP000431304">
    <property type="component" value="Unassembled WGS sequence"/>
</dbReference>
<dbReference type="GO" id="GO:0005829">
    <property type="term" value="C:cytosol"/>
    <property type="evidence" value="ECO:0007669"/>
    <property type="project" value="TreeGrafter"/>
</dbReference>
<organism evidence="7 9">
    <name type="scientific">Eubacterium ramulus</name>
    <dbReference type="NCBI Taxonomy" id="39490"/>
    <lineage>
        <taxon>Bacteria</taxon>
        <taxon>Bacillati</taxon>
        <taxon>Bacillota</taxon>
        <taxon>Clostridia</taxon>
        <taxon>Eubacteriales</taxon>
        <taxon>Eubacteriaceae</taxon>
        <taxon>Eubacterium</taxon>
    </lineage>
</organism>
<accession>A0A173TN50</accession>
<feature type="domain" description="Amidohydrolase-related" evidence="6">
    <location>
        <begin position="5"/>
        <end position="308"/>
    </location>
</feature>
<dbReference type="GO" id="GO:0016787">
    <property type="term" value="F:hydrolase activity"/>
    <property type="evidence" value="ECO:0007669"/>
    <property type="project" value="UniProtKB-KW"/>
</dbReference>
<proteinExistence type="predicted"/>
<dbReference type="EC" id="4.1.1.52" evidence="5"/>
<keyword evidence="3" id="KW-0456">Lyase</keyword>
<comment type="catalytic activity">
    <reaction evidence="4">
        <text>6-methylsalicylate + H(+) = 3-methylphenol + CO2</text>
        <dbReference type="Rhea" id="RHEA:23112"/>
        <dbReference type="ChEBI" id="CHEBI:15378"/>
        <dbReference type="ChEBI" id="CHEBI:16526"/>
        <dbReference type="ChEBI" id="CHEBI:17231"/>
        <dbReference type="ChEBI" id="CHEBI:36658"/>
        <dbReference type="EC" id="4.1.1.52"/>
    </reaction>
    <physiologicalReaction direction="left-to-right" evidence="4">
        <dbReference type="Rhea" id="RHEA:23113"/>
    </physiologicalReaction>
</comment>
<dbReference type="Proteomes" id="UP000095492">
    <property type="component" value="Unassembled WGS sequence"/>
</dbReference>
<protein>
    <recommendedName>
        <fullName evidence="5">6-methylsalicylate decarboxylase</fullName>
        <ecNumber evidence="5">4.1.1.52</ecNumber>
    </recommendedName>
</protein>
<keyword evidence="2" id="KW-0862">Zinc</keyword>
<gene>
    <name evidence="7" type="ORF">ERS852448_01594</name>
    <name evidence="8" type="ORF">GKE72_06735</name>
</gene>
<dbReference type="InterPro" id="IPR032466">
    <property type="entry name" value="Metal_Hydrolase"/>
</dbReference>
<dbReference type="EMBL" id="CYYA01000009">
    <property type="protein sequence ID" value="CUN03984.1"/>
    <property type="molecule type" value="Genomic_DNA"/>
</dbReference>
<reference evidence="7 9" key="1">
    <citation type="submission" date="2015-09" db="EMBL/GenBank/DDBJ databases">
        <authorList>
            <consortium name="Pathogen Informatics"/>
        </authorList>
    </citation>
    <scope>NUCLEOTIDE SEQUENCE [LARGE SCALE GENOMIC DNA]</scope>
    <source>
        <strain evidence="7 9">2789STDY5608891</strain>
    </source>
</reference>
<dbReference type="AlphaFoldDB" id="A0A173TN50"/>
<keyword evidence="7" id="KW-0378">Hydrolase</keyword>
<reference evidence="8 10" key="2">
    <citation type="journal article" date="2019" name="Nat. Med.">
        <title>A library of human gut bacterial isolates paired with longitudinal multiomics data enables mechanistic microbiome research.</title>
        <authorList>
            <person name="Poyet M."/>
            <person name="Groussin M."/>
            <person name="Gibbons S.M."/>
            <person name="Avila-Pacheco J."/>
            <person name="Jiang X."/>
            <person name="Kearney S.M."/>
            <person name="Perrotta A.R."/>
            <person name="Berdy B."/>
            <person name="Zhao S."/>
            <person name="Lieberman T.D."/>
            <person name="Swanson P.K."/>
            <person name="Smith M."/>
            <person name="Roesemann S."/>
            <person name="Alexander J.E."/>
            <person name="Rich S.A."/>
            <person name="Livny J."/>
            <person name="Vlamakis H."/>
            <person name="Clish C."/>
            <person name="Bullock K."/>
            <person name="Deik A."/>
            <person name="Scott J."/>
            <person name="Pierce K.A."/>
            <person name="Xavier R.J."/>
            <person name="Alm E.J."/>
        </authorList>
    </citation>
    <scope>NUCLEOTIDE SEQUENCE [LARGE SCALE GENOMIC DNA]</scope>
    <source>
        <strain evidence="8 10">BIOML-A3</strain>
    </source>
</reference>
<keyword evidence="1" id="KW-0479">Metal-binding</keyword>
<sequence>MREKIDIHAHYFPPAYDQMLEKRGMKLLDGGFPKPEWNEEIQLSFMEKLGITYSVLSISSPHLHMGDVGEAIEVARSSNEYGAELMKKYPEQIGVLASLPLPEIDAAVEEVKYCRNELHVTGFALQTNSCGLYLGDARLDPVMEVLNQAESVVLIHPTEPAAIPQGVNENLPYPMMEFFFDTCRAVMNLILTGTLNKYPKIRFVIPHAGAYLPIISDRVASMSKMLCPDGSVDIRKCLADLYYDLGGTAMPKQYGNLCQMTTKDHILYGSDTPFTPLPLCCKLAETMDQGLTAEMQELVYRENPKRLLCK</sequence>
<evidence type="ECO:0000313" key="9">
    <source>
        <dbReference type="Proteomes" id="UP000095492"/>
    </source>
</evidence>
<dbReference type="GO" id="GO:0047596">
    <property type="term" value="F:6-methylsalicylate decarboxylase activity"/>
    <property type="evidence" value="ECO:0007669"/>
    <property type="project" value="UniProtKB-EC"/>
</dbReference>
<evidence type="ECO:0000256" key="3">
    <source>
        <dbReference type="ARBA" id="ARBA00023239"/>
    </source>
</evidence>
<dbReference type="EMBL" id="WKRA01000008">
    <property type="protein sequence ID" value="MSD15773.1"/>
    <property type="molecule type" value="Genomic_DNA"/>
</dbReference>
<dbReference type="OrthoDB" id="9777673at2"/>
<evidence type="ECO:0000256" key="5">
    <source>
        <dbReference type="ARBA" id="ARBA00038889"/>
    </source>
</evidence>
<dbReference type="GeneID" id="42787589"/>
<evidence type="ECO:0000313" key="10">
    <source>
        <dbReference type="Proteomes" id="UP000431304"/>
    </source>
</evidence>
<dbReference type="Pfam" id="PF04909">
    <property type="entry name" value="Amidohydro_2"/>
    <property type="match status" value="1"/>
</dbReference>
<evidence type="ECO:0000256" key="1">
    <source>
        <dbReference type="ARBA" id="ARBA00022723"/>
    </source>
</evidence>